<feature type="compositionally biased region" description="Basic and acidic residues" evidence="8">
    <location>
        <begin position="45"/>
        <end position="58"/>
    </location>
</feature>
<evidence type="ECO:0000313" key="10">
    <source>
        <dbReference type="EMBL" id="TGJ80558.1"/>
    </source>
</evidence>
<dbReference type="InterPro" id="IPR006639">
    <property type="entry name" value="Preselin/SPP"/>
</dbReference>
<evidence type="ECO:0000256" key="3">
    <source>
        <dbReference type="ARBA" id="ARBA00022692"/>
    </source>
</evidence>
<feature type="compositionally biased region" description="Basic and acidic residues" evidence="8">
    <location>
        <begin position="494"/>
        <end position="515"/>
    </location>
</feature>
<keyword evidence="5" id="KW-0256">Endoplasmic reticulum</keyword>
<comment type="subcellular location">
    <subcellularLocation>
        <location evidence="1">Endoplasmic reticulum membrane</location>
        <topology evidence="1">Multi-pass membrane protein</topology>
    </subcellularLocation>
</comment>
<evidence type="ECO:0000256" key="2">
    <source>
        <dbReference type="ARBA" id="ARBA00006859"/>
    </source>
</evidence>
<dbReference type="GO" id="GO:0098554">
    <property type="term" value="C:cytoplasmic side of endoplasmic reticulum membrane"/>
    <property type="evidence" value="ECO:0007669"/>
    <property type="project" value="TreeGrafter"/>
</dbReference>
<comment type="caution">
    <text evidence="10">The sequence shown here is derived from an EMBL/GenBank/DDBJ whole genome shotgun (WGS) entry which is preliminary data.</text>
</comment>
<dbReference type="PANTHER" id="PTHR12174">
    <property type="entry name" value="SIGNAL PEPTIDE PEPTIDASE"/>
    <property type="match status" value="1"/>
</dbReference>
<proteinExistence type="inferred from homology"/>
<feature type="transmembrane region" description="Helical" evidence="9">
    <location>
        <begin position="306"/>
        <end position="325"/>
    </location>
</feature>
<dbReference type="Proteomes" id="UP000297716">
    <property type="component" value="Unassembled WGS sequence"/>
</dbReference>
<protein>
    <recommendedName>
        <fullName evidence="12">Signal peptide peptidase</fullName>
    </recommendedName>
</protein>
<dbReference type="AlphaFoldDB" id="A0A4Z0YKD1"/>
<organism evidence="10 11">
    <name type="scientific">Xylaria hypoxylon</name>
    <dbReference type="NCBI Taxonomy" id="37992"/>
    <lineage>
        <taxon>Eukaryota</taxon>
        <taxon>Fungi</taxon>
        <taxon>Dikarya</taxon>
        <taxon>Ascomycota</taxon>
        <taxon>Pezizomycotina</taxon>
        <taxon>Sordariomycetes</taxon>
        <taxon>Xylariomycetidae</taxon>
        <taxon>Xylariales</taxon>
        <taxon>Xylariaceae</taxon>
        <taxon>Xylaria</taxon>
    </lineage>
</organism>
<feature type="transmembrane region" description="Helical" evidence="9">
    <location>
        <begin position="12"/>
        <end position="34"/>
    </location>
</feature>
<feature type="transmembrane region" description="Helical" evidence="9">
    <location>
        <begin position="216"/>
        <end position="233"/>
    </location>
</feature>
<feature type="region of interest" description="Disordered" evidence="8">
    <location>
        <begin position="39"/>
        <end position="58"/>
    </location>
</feature>
<feature type="transmembrane region" description="Helical" evidence="9">
    <location>
        <begin position="108"/>
        <end position="129"/>
    </location>
</feature>
<sequence>MPTLLLQNMDLLVLEIRIVFTALACIYIGSHGAIRRPHSAKLPKTGKDGQKNEAEERDDEHIQGMLPSDAIMIPIFAGTVLIGLYYLLKWLEDPDVLNKILRVYFSTMSLASLGKFFADGLHFLTGFVFPTVWIGKERKVYHIDSERRGQWYAGDGPGDRIWDDNKNSPLPGPFSGFKFSATTAKLLWEIRHFFSEEWTVRFVVHGIVNEKVKVKFNDIFGVVLAIAANVFYYTTDSTFLSNILGYAFSYAGIIILSPTTFATGSAVLSGLFFYDIIMVFYTPYMVTVATKIDAPIKLVFEGPTRSSMLGLGDIVVPGIFIGLCLRFDHYMYYSRQQKLKEVELKTEDTSSGQLITKKGTQHILVKPEYVNPQGQWGDHFWGTKLSKIFWPDATPALKASAFPKPYFYAGLVGYLLAMVATLVMLLTFKHAQPALLYLVPGVVTAAWATAAVRGELHHMWNYTEDGSLDKTDVVVEVDGEGNVITELRDNIDKGEQSDKKEEGDEKIVKAGDKPSDGTLTAEKVAKEKAERYPVFLLSIEAPAPYQ</sequence>
<dbReference type="GO" id="GO:0098553">
    <property type="term" value="C:lumenal side of endoplasmic reticulum membrane"/>
    <property type="evidence" value="ECO:0007669"/>
    <property type="project" value="TreeGrafter"/>
</dbReference>
<gene>
    <name evidence="10" type="ORF">E0Z10_g8197</name>
</gene>
<evidence type="ECO:0000256" key="6">
    <source>
        <dbReference type="ARBA" id="ARBA00022989"/>
    </source>
</evidence>
<evidence type="ECO:0000256" key="7">
    <source>
        <dbReference type="ARBA" id="ARBA00023136"/>
    </source>
</evidence>
<keyword evidence="4" id="KW-0378">Hydrolase</keyword>
<name>A0A4Z0YKD1_9PEZI</name>
<dbReference type="SMART" id="SM00730">
    <property type="entry name" value="PSN"/>
    <property type="match status" value="1"/>
</dbReference>
<keyword evidence="6 9" id="KW-1133">Transmembrane helix</keyword>
<evidence type="ECO:0008006" key="12">
    <source>
        <dbReference type="Google" id="ProtNLM"/>
    </source>
</evidence>
<evidence type="ECO:0000256" key="9">
    <source>
        <dbReference type="SAM" id="Phobius"/>
    </source>
</evidence>
<dbReference type="EMBL" id="SKBN01000214">
    <property type="protein sequence ID" value="TGJ80558.1"/>
    <property type="molecule type" value="Genomic_DNA"/>
</dbReference>
<comment type="similarity">
    <text evidence="2">Belongs to the peptidase A22B family.</text>
</comment>
<dbReference type="Pfam" id="PF04258">
    <property type="entry name" value="Peptidase_A22B"/>
    <property type="match status" value="1"/>
</dbReference>
<evidence type="ECO:0000256" key="4">
    <source>
        <dbReference type="ARBA" id="ARBA00022801"/>
    </source>
</evidence>
<feature type="transmembrane region" description="Helical" evidence="9">
    <location>
        <begin position="434"/>
        <end position="452"/>
    </location>
</feature>
<feature type="transmembrane region" description="Helical" evidence="9">
    <location>
        <begin position="70"/>
        <end position="88"/>
    </location>
</feature>
<reference evidence="10 11" key="1">
    <citation type="submission" date="2019-03" db="EMBL/GenBank/DDBJ databases">
        <title>Draft genome sequence of Xylaria hypoxylon DSM 108379, a ubiquitous saprotrophic-parasitic fungi on hardwood.</title>
        <authorList>
            <person name="Buettner E."/>
            <person name="Leonhardt S."/>
            <person name="Gebauer A.M."/>
            <person name="Liers C."/>
            <person name="Hofrichter M."/>
            <person name="Kellner H."/>
        </authorList>
    </citation>
    <scope>NUCLEOTIDE SEQUENCE [LARGE SCALE GENOMIC DNA]</scope>
    <source>
        <strain evidence="10 11">DSM 108379</strain>
    </source>
</reference>
<keyword evidence="11" id="KW-1185">Reference proteome</keyword>
<feature type="transmembrane region" description="Helical" evidence="9">
    <location>
        <begin position="239"/>
        <end position="259"/>
    </location>
</feature>
<feature type="region of interest" description="Disordered" evidence="8">
    <location>
        <begin position="494"/>
        <end position="519"/>
    </location>
</feature>
<dbReference type="GO" id="GO:0033619">
    <property type="term" value="P:membrane protein proteolysis"/>
    <property type="evidence" value="ECO:0007669"/>
    <property type="project" value="TreeGrafter"/>
</dbReference>
<dbReference type="InterPro" id="IPR007369">
    <property type="entry name" value="Peptidase_A22B_SPP"/>
</dbReference>
<evidence type="ECO:0000313" key="11">
    <source>
        <dbReference type="Proteomes" id="UP000297716"/>
    </source>
</evidence>
<dbReference type="GO" id="GO:0006465">
    <property type="term" value="P:signal peptide processing"/>
    <property type="evidence" value="ECO:0007669"/>
    <property type="project" value="TreeGrafter"/>
</dbReference>
<keyword evidence="3 9" id="KW-0812">Transmembrane</keyword>
<evidence type="ECO:0000256" key="8">
    <source>
        <dbReference type="SAM" id="MobiDB-lite"/>
    </source>
</evidence>
<evidence type="ECO:0000256" key="1">
    <source>
        <dbReference type="ARBA" id="ARBA00004477"/>
    </source>
</evidence>
<accession>A0A4Z0YKD1</accession>
<feature type="transmembrane region" description="Helical" evidence="9">
    <location>
        <begin position="266"/>
        <end position="286"/>
    </location>
</feature>
<dbReference type="OrthoDB" id="29661at2759"/>
<feature type="transmembrane region" description="Helical" evidence="9">
    <location>
        <begin position="406"/>
        <end position="428"/>
    </location>
</feature>
<dbReference type="STRING" id="37992.A0A4Z0YKD1"/>
<dbReference type="GO" id="GO:0042500">
    <property type="term" value="F:aspartic endopeptidase activity, intramembrane cleaving"/>
    <property type="evidence" value="ECO:0007669"/>
    <property type="project" value="InterPro"/>
</dbReference>
<evidence type="ECO:0000256" key="5">
    <source>
        <dbReference type="ARBA" id="ARBA00022824"/>
    </source>
</evidence>
<dbReference type="PANTHER" id="PTHR12174:SF23">
    <property type="entry name" value="MINOR HISTOCOMPATIBILITY ANTIGEN H13"/>
    <property type="match status" value="1"/>
</dbReference>
<keyword evidence="7 9" id="KW-0472">Membrane</keyword>